<evidence type="ECO:0000313" key="2">
    <source>
        <dbReference type="EMBL" id="AWR95722.1"/>
    </source>
</evidence>
<name>A0A2U9II47_9CREN</name>
<dbReference type="OrthoDB" id="43938at2157"/>
<evidence type="ECO:0000259" key="1">
    <source>
        <dbReference type="SMART" id="SM00670"/>
    </source>
</evidence>
<dbReference type="InterPro" id="IPR029060">
    <property type="entry name" value="PIN-like_dom_sf"/>
</dbReference>
<dbReference type="Gene3D" id="3.40.50.1010">
    <property type="entry name" value="5'-nuclease"/>
    <property type="match status" value="1"/>
</dbReference>
<dbReference type="EMBL" id="CP029289">
    <property type="protein sequence ID" value="AWR95722.1"/>
    <property type="molecule type" value="Genomic_DNA"/>
</dbReference>
<dbReference type="SMART" id="SM00670">
    <property type="entry name" value="PINc"/>
    <property type="match status" value="1"/>
</dbReference>
<sequence>MEEKKIIVDTNIIISKKFLDLNNVIVTESVVQELAEFIFQKYLDYMNSSQQERANGYIKLFKYLIEYLSKYPLLSHSFKDYIQAIDLSTSRNIDVTDALLVITALKLNTVIMTKDKDFERVKDLVKIKYL</sequence>
<dbReference type="KEGG" id="abri:DFR85_15140"/>
<dbReference type="SUPFAM" id="SSF88723">
    <property type="entry name" value="PIN domain-like"/>
    <property type="match status" value="1"/>
</dbReference>
<keyword evidence="3" id="KW-1185">Reference proteome</keyword>
<dbReference type="Proteomes" id="UP000248044">
    <property type="component" value="Chromosome"/>
</dbReference>
<gene>
    <name evidence="2" type="ORF">DFR85_15140</name>
</gene>
<dbReference type="Pfam" id="PF01850">
    <property type="entry name" value="PIN"/>
    <property type="match status" value="1"/>
</dbReference>
<organism evidence="2 3">
    <name type="scientific">Acidianus brierleyi</name>
    <dbReference type="NCBI Taxonomy" id="41673"/>
    <lineage>
        <taxon>Archaea</taxon>
        <taxon>Thermoproteota</taxon>
        <taxon>Thermoprotei</taxon>
        <taxon>Sulfolobales</taxon>
        <taxon>Sulfolobaceae</taxon>
        <taxon>Acidianus</taxon>
    </lineage>
</organism>
<accession>A0A2U9II47</accession>
<feature type="domain" description="PIN" evidence="1">
    <location>
        <begin position="4"/>
        <end position="120"/>
    </location>
</feature>
<dbReference type="InterPro" id="IPR002716">
    <property type="entry name" value="PIN_dom"/>
</dbReference>
<reference evidence="2 3" key="1">
    <citation type="submission" date="2018-05" db="EMBL/GenBank/DDBJ databases">
        <title>Complete Genome Sequences of Extremely Thermoacidophilic, Metal-Mobilizing Type-Strain Members of the Archaeal Family Sulfolobaceae: Acidianus brierleyi DSM-1651T, Acidianus sulfidivorans DSM-18786T, Metallosphaera hakonensis DSM-7519T, and Metallosphaera prunae DSM-10039T.</title>
        <authorList>
            <person name="Counts J.A."/>
            <person name="Kelly R.M."/>
        </authorList>
    </citation>
    <scope>NUCLEOTIDE SEQUENCE [LARGE SCALE GENOMIC DNA]</scope>
    <source>
        <strain evidence="2 3">DSM 1651</strain>
    </source>
</reference>
<proteinExistence type="predicted"/>
<dbReference type="AlphaFoldDB" id="A0A2U9II47"/>
<evidence type="ECO:0000313" key="3">
    <source>
        <dbReference type="Proteomes" id="UP000248044"/>
    </source>
</evidence>
<protein>
    <recommendedName>
        <fullName evidence="1">PIN domain-containing protein</fullName>
    </recommendedName>
</protein>